<keyword evidence="1" id="KW-0175">Coiled coil</keyword>
<dbReference type="Gene3D" id="3.40.50.300">
    <property type="entry name" value="P-loop containing nucleotide triphosphate hydrolases"/>
    <property type="match status" value="2"/>
</dbReference>
<dbReference type="EMBL" id="JAXOJX010000023">
    <property type="protein sequence ID" value="MDZ5457835.1"/>
    <property type="molecule type" value="Genomic_DNA"/>
</dbReference>
<feature type="coiled-coil region" evidence="1">
    <location>
        <begin position="687"/>
        <end position="747"/>
    </location>
</feature>
<dbReference type="PANTHER" id="PTHR32114:SF2">
    <property type="entry name" value="ABC TRANSPORTER ABCH.3"/>
    <property type="match status" value="1"/>
</dbReference>
<keyword evidence="5" id="KW-1185">Reference proteome</keyword>
<organism evidence="4 5">
    <name type="scientific">Azohydromonas lata</name>
    <dbReference type="NCBI Taxonomy" id="45677"/>
    <lineage>
        <taxon>Bacteria</taxon>
        <taxon>Pseudomonadati</taxon>
        <taxon>Pseudomonadota</taxon>
        <taxon>Betaproteobacteria</taxon>
        <taxon>Burkholderiales</taxon>
        <taxon>Sphaerotilaceae</taxon>
        <taxon>Azohydromonas</taxon>
    </lineage>
</organism>
<reference evidence="4 5" key="1">
    <citation type="submission" date="2023-11" db="EMBL/GenBank/DDBJ databases">
        <title>Draft genome of Azohydromonas lata strain H1 (DSM1123), a polyhydroxyalkanoate producer.</title>
        <authorList>
            <person name="Traversa D."/>
            <person name="D'Addabbo P."/>
            <person name="Pazzani C."/>
            <person name="Manzari C."/>
            <person name="Chiara M."/>
            <person name="Scrascia M."/>
        </authorList>
    </citation>
    <scope>NUCLEOTIDE SEQUENCE [LARGE SCALE GENOMIC DNA]</scope>
    <source>
        <strain evidence="4 5">H1</strain>
    </source>
</reference>
<dbReference type="InterPro" id="IPR027417">
    <property type="entry name" value="P-loop_NTPase"/>
</dbReference>
<proteinExistence type="predicted"/>
<evidence type="ECO:0000313" key="4">
    <source>
        <dbReference type="EMBL" id="MDZ5457835.1"/>
    </source>
</evidence>
<accession>A0ABU5IH37</accession>
<dbReference type="InterPro" id="IPR038729">
    <property type="entry name" value="Rad50/SbcC_AAA"/>
</dbReference>
<dbReference type="Pfam" id="PF13476">
    <property type="entry name" value="AAA_23"/>
    <property type="match status" value="1"/>
</dbReference>
<evidence type="ECO:0000313" key="5">
    <source>
        <dbReference type="Proteomes" id="UP001293718"/>
    </source>
</evidence>
<evidence type="ECO:0000256" key="2">
    <source>
        <dbReference type="SAM" id="MobiDB-lite"/>
    </source>
</evidence>
<dbReference type="PANTHER" id="PTHR32114">
    <property type="entry name" value="ABC TRANSPORTER ABCH.3"/>
    <property type="match status" value="1"/>
</dbReference>
<name>A0ABU5IH37_9BURK</name>
<dbReference type="SUPFAM" id="SSF52540">
    <property type="entry name" value="P-loop containing nucleoside triphosphate hydrolases"/>
    <property type="match status" value="1"/>
</dbReference>
<dbReference type="RefSeq" id="WP_322466033.1">
    <property type="nucleotide sequence ID" value="NZ_JAXOJX010000023.1"/>
</dbReference>
<comment type="caution">
    <text evidence="4">The sequence shown here is derived from an EMBL/GenBank/DDBJ whole genome shotgun (WGS) entry which is preliminary data.</text>
</comment>
<protein>
    <submittedName>
        <fullName evidence="4">AAA family ATPase</fullName>
    </submittedName>
</protein>
<sequence length="890" mass="98653">MKLQRLRIEQFKQFRQPLELAQLDPGLNLITGPNESGKSTIVRAIRAAFFERYRSSSVKDLQPWGDGAASPSVELEFDAAGSRWRLHKQFLQRKRCRLQVDAQALENDDAEARLCELLGFQLATRGESKPEHWGIPGLLWIEQGGSHHIRAEVQHATDHLRTALQGSLGEVASTAGDDVLERVREERNALLTEKKGEPRGAYAEALALRDELQAGLQQTQQRLAQYREQVDRLGQVQAEIALDEAERPWEPLQAQREAAQAQLDGLHAAAEQLQRQREQLAPLQRQIDLLQQQLDAHAQQQRSLSQRQAALEAAQQAREAAAQRLAPARARESQADQARQAAQALRERVHAQQWRASLQREHAAAAQHVRALESALAEAQAHGVELARLREEAQRVALDTAHLKTLRAAEQRLRELELRREAAATQLQWSFNHAGTGAATAPRLDGQPLAGQGGRLLLQPAVLELPGVGQVTVTPGGADLQRLAAQLKEAGAALQSLLRRLGVASLADAEARHERQRVLAGQIDTRQALLAQLAPQGVPALQAEADDLQIRLAASVQQIETLPPAEPGDDALPAPAQAEQSLKDASRQWEQAGQAAQQAQSELEQAQANVEHARREHEALQAALASDEQRVALERAQAERVALLRQRDDLQTLLKAKQADIDAARPELLQQDVQRLKQSAELAHRAYQQRRDERRDLQTRLDEAGAQGLEDSLANQRAALERAQRHAAELQRRAQALDLLLGLLNEKRRALTQRLQAPLQKHLNRYLGLLFPHASVELDDLLMPGPLRREGVSQADGEGAFEQLSFGAREQMGLISRLAYADLLKEAGRPTLILLDDALVHSDAARLSAMKRILFDAATRHQILVFSCHPEAWRDLGVAPRSLEALRQGR</sequence>
<feature type="coiled-coil region" evidence="1">
    <location>
        <begin position="372"/>
        <end position="426"/>
    </location>
</feature>
<feature type="coiled-coil region" evidence="1">
    <location>
        <begin position="202"/>
        <end position="348"/>
    </location>
</feature>
<gene>
    <name evidence="4" type="ORF">SM757_14750</name>
</gene>
<feature type="compositionally biased region" description="Low complexity" evidence="2">
    <location>
        <begin position="588"/>
        <end position="608"/>
    </location>
</feature>
<evidence type="ECO:0000256" key="1">
    <source>
        <dbReference type="SAM" id="Coils"/>
    </source>
</evidence>
<evidence type="ECO:0000259" key="3">
    <source>
        <dbReference type="Pfam" id="PF13476"/>
    </source>
</evidence>
<feature type="region of interest" description="Disordered" evidence="2">
    <location>
        <begin position="562"/>
        <end position="618"/>
    </location>
</feature>
<feature type="domain" description="Rad50/SbcC-type AAA" evidence="3">
    <location>
        <begin position="5"/>
        <end position="295"/>
    </location>
</feature>
<dbReference type="Proteomes" id="UP001293718">
    <property type="component" value="Unassembled WGS sequence"/>
</dbReference>